<dbReference type="eggNOG" id="ENOG5031N5D">
    <property type="taxonomic scope" value="Bacteria"/>
</dbReference>
<evidence type="ECO:0000313" key="2">
    <source>
        <dbReference type="EMBL" id="ABQ18869.1"/>
    </source>
</evidence>
<accession>A0A0H3AG47</accession>
<feature type="transmembrane region" description="Helical" evidence="1">
    <location>
        <begin position="72"/>
        <end position="94"/>
    </location>
</feature>
<dbReference type="PANTHER" id="PTHR37103">
    <property type="entry name" value="PUTATIVE-RELATED"/>
    <property type="match status" value="1"/>
</dbReference>
<evidence type="ECO:0000256" key="1">
    <source>
        <dbReference type="SAM" id="Phobius"/>
    </source>
</evidence>
<organism evidence="2 3">
    <name type="scientific">Vibrio cholerae serotype O1 (strain ATCC 39541 / Classical Ogawa 395 / O395)</name>
    <dbReference type="NCBI Taxonomy" id="345073"/>
    <lineage>
        <taxon>Bacteria</taxon>
        <taxon>Pseudomonadati</taxon>
        <taxon>Pseudomonadota</taxon>
        <taxon>Gammaproteobacteria</taxon>
        <taxon>Vibrionales</taxon>
        <taxon>Vibrionaceae</taxon>
        <taxon>Vibrio</taxon>
    </lineage>
</organism>
<keyword evidence="1" id="KW-1133">Transmembrane helix</keyword>
<dbReference type="OrthoDB" id="5899670at2"/>
<dbReference type="AntiFam" id="ANF00278">
    <property type="entry name" value="Spurious ORF motif from attC repeats"/>
</dbReference>
<protein>
    <submittedName>
        <fullName evidence="2">Uncharacterized protein</fullName>
    </submittedName>
</protein>
<dbReference type="NCBIfam" id="NF041952">
    <property type="entry name" value="super_attC_Vc_1"/>
    <property type="match status" value="1"/>
</dbReference>
<evidence type="ECO:0000313" key="3">
    <source>
        <dbReference type="Proteomes" id="UP000000249"/>
    </source>
</evidence>
<dbReference type="AlphaFoldDB" id="A0A0H3AG47"/>
<dbReference type="KEGG" id="vco:VC0395_0925"/>
<sequence length="160" mass="18372">MVSAVVFEFCVMRCQPLRRALNALVNSLDLRMNRNIEFRTKKWHSKIVLSMVASYVVFTLVCNWFTETEFQLWSFLVGVTTMVVIYLFLALFLFKKAHLSVTGGDVFLHGLKAELIAKRGIFGTQYIQITSNTEEGYHRLKITKGQIALSDWNLLLGKCI</sequence>
<reference evidence="2 3" key="1">
    <citation type="submission" date="2007-03" db="EMBL/GenBank/DDBJ databases">
        <authorList>
            <person name="Heidelberg J."/>
        </authorList>
    </citation>
    <scope>NUCLEOTIDE SEQUENCE [LARGE SCALE GENOMIC DNA]</scope>
    <source>
        <strain evidence="3">ATCC 39541 / Classical Ogawa 395 / O395</strain>
    </source>
</reference>
<dbReference type="PANTHER" id="PTHR37103:SF1">
    <property type="entry name" value="DUF6602 DOMAIN-CONTAINING PROTEIN"/>
    <property type="match status" value="1"/>
</dbReference>
<keyword evidence="1" id="KW-0472">Membrane</keyword>
<feature type="transmembrane region" description="Helical" evidence="1">
    <location>
        <begin position="47"/>
        <end position="66"/>
    </location>
</feature>
<gene>
    <name evidence="2" type="ordered locus">VC0395_0925</name>
</gene>
<name>A0A0H3AG47_VIBC3</name>
<dbReference type="Proteomes" id="UP000000249">
    <property type="component" value="Chromosome 2"/>
</dbReference>
<dbReference type="EMBL" id="CP000626">
    <property type="protein sequence ID" value="ABQ18869.1"/>
    <property type="molecule type" value="Genomic_DNA"/>
</dbReference>
<keyword evidence="1" id="KW-0812">Transmembrane</keyword>
<proteinExistence type="predicted"/>